<evidence type="ECO:0000256" key="1">
    <source>
        <dbReference type="ARBA" id="ARBA00004123"/>
    </source>
</evidence>
<dbReference type="Pfam" id="PF02301">
    <property type="entry name" value="HORMA"/>
    <property type="match status" value="1"/>
</dbReference>
<evidence type="ECO:0000256" key="5">
    <source>
        <dbReference type="ARBA" id="ARBA00023242"/>
    </source>
</evidence>
<name>A0AAV4D2I6_9GAST</name>
<dbReference type="Proteomes" id="UP000735302">
    <property type="component" value="Unassembled WGS sequence"/>
</dbReference>
<dbReference type="EMBL" id="BLXT01007309">
    <property type="protein sequence ID" value="GFO38384.1"/>
    <property type="molecule type" value="Genomic_DNA"/>
</dbReference>
<proteinExistence type="inferred from homology"/>
<dbReference type="FunFam" id="3.30.900.10:FF:000002">
    <property type="entry name" value="Mitotic spindle assembly checkpoint protein MAD2A"/>
    <property type="match status" value="1"/>
</dbReference>
<evidence type="ECO:0000256" key="3">
    <source>
        <dbReference type="ARBA" id="ARBA00022618"/>
    </source>
</evidence>
<dbReference type="GO" id="GO:0000776">
    <property type="term" value="C:kinetochore"/>
    <property type="evidence" value="ECO:0007669"/>
    <property type="project" value="TreeGrafter"/>
</dbReference>
<dbReference type="GO" id="GO:0007094">
    <property type="term" value="P:mitotic spindle assembly checkpoint signaling"/>
    <property type="evidence" value="ECO:0007669"/>
    <property type="project" value="TreeGrafter"/>
</dbReference>
<dbReference type="InterPro" id="IPR036570">
    <property type="entry name" value="HORMA_dom_sf"/>
</dbReference>
<reference evidence="10 11" key="1">
    <citation type="journal article" date="2021" name="Elife">
        <title>Chloroplast acquisition without the gene transfer in kleptoplastic sea slugs, Plakobranchus ocellatus.</title>
        <authorList>
            <person name="Maeda T."/>
            <person name="Takahashi S."/>
            <person name="Yoshida T."/>
            <person name="Shimamura S."/>
            <person name="Takaki Y."/>
            <person name="Nagai Y."/>
            <person name="Toyoda A."/>
            <person name="Suzuki Y."/>
            <person name="Arimoto A."/>
            <person name="Ishii H."/>
            <person name="Satoh N."/>
            <person name="Nishiyama T."/>
            <person name="Hasebe M."/>
            <person name="Maruyama T."/>
            <person name="Minagawa J."/>
            <person name="Obokata J."/>
            <person name="Shigenobu S."/>
        </authorList>
    </citation>
    <scope>NUCLEOTIDE SEQUENCE [LARGE SCALE GENOMIC DNA]</scope>
</reference>
<sequence length="238" mass="27556">MQKDLHLCFIDHSRAFDKVKRVELIDIYGKDLRVIKNLYWDQTASVRIEEEHVDFKSIKRDYGLNSILYQRGLYPPESFTHAQQWGLTMLVTCDEELRKFCDQIISQVKTWLMDLSIEKLVVVIKQKGTDEVLERWQFDIDCDKTVNNETKREASNKEITSGIQAVIRQITASVTFLPLLDKECSFDVLVYTDKGLEVPTSWGETGPHLIYNSEEVRLKSFSTTIHKVSAAVAFKKSD</sequence>
<evidence type="ECO:0000256" key="2">
    <source>
        <dbReference type="ARBA" id="ARBA00010348"/>
    </source>
</evidence>
<dbReference type="SUPFAM" id="SSF56019">
    <property type="entry name" value="The spindle assembly checkpoint protein mad2"/>
    <property type="match status" value="1"/>
</dbReference>
<comment type="caution">
    <text evidence="10">The sequence shown here is derived from an EMBL/GenBank/DDBJ whole genome shotgun (WGS) entry which is preliminary data.</text>
</comment>
<comment type="similarity">
    <text evidence="2">Belongs to the MAD2 family.</text>
</comment>
<evidence type="ECO:0000259" key="9">
    <source>
        <dbReference type="PROSITE" id="PS50815"/>
    </source>
</evidence>
<protein>
    <recommendedName>
        <fullName evidence="7">Mitotic spindle assembly checkpoint protein MAD2A</fullName>
    </recommendedName>
    <alternativeName>
        <fullName evidence="8">Mitotic arrest deficient 2-like protein 1</fullName>
    </alternativeName>
</protein>
<dbReference type="GO" id="GO:0005654">
    <property type="term" value="C:nucleoplasm"/>
    <property type="evidence" value="ECO:0007669"/>
    <property type="project" value="TreeGrafter"/>
</dbReference>
<dbReference type="AlphaFoldDB" id="A0AAV4D2I6"/>
<keyword evidence="3" id="KW-0132">Cell division</keyword>
<evidence type="ECO:0000256" key="4">
    <source>
        <dbReference type="ARBA" id="ARBA00022776"/>
    </source>
</evidence>
<keyword evidence="5" id="KW-0539">Nucleus</keyword>
<dbReference type="PANTHER" id="PTHR11842">
    <property type="entry name" value="MITOTIC SPINDLE ASSEMBLY CHECKPOINT PROTEIN MAD2"/>
    <property type="match status" value="1"/>
</dbReference>
<dbReference type="InterPro" id="IPR045091">
    <property type="entry name" value="Mad2-like"/>
</dbReference>
<dbReference type="InterPro" id="IPR003511">
    <property type="entry name" value="HORMA_dom"/>
</dbReference>
<keyword evidence="4" id="KW-0498">Mitosis</keyword>
<evidence type="ECO:0000256" key="6">
    <source>
        <dbReference type="ARBA" id="ARBA00023306"/>
    </source>
</evidence>
<evidence type="ECO:0000313" key="10">
    <source>
        <dbReference type="EMBL" id="GFO38384.1"/>
    </source>
</evidence>
<evidence type="ECO:0000256" key="8">
    <source>
        <dbReference type="ARBA" id="ARBA00076594"/>
    </source>
</evidence>
<dbReference type="GO" id="GO:1990728">
    <property type="term" value="C:mitotic spindle assembly checkpoint MAD1-MAD2 complex"/>
    <property type="evidence" value="ECO:0007669"/>
    <property type="project" value="UniProtKB-ARBA"/>
</dbReference>
<dbReference type="GO" id="GO:0051301">
    <property type="term" value="P:cell division"/>
    <property type="evidence" value="ECO:0007669"/>
    <property type="project" value="UniProtKB-KW"/>
</dbReference>
<keyword evidence="11" id="KW-1185">Reference proteome</keyword>
<dbReference type="Gene3D" id="3.30.900.10">
    <property type="entry name" value="HORMA domain"/>
    <property type="match status" value="1"/>
</dbReference>
<accession>A0AAV4D2I6</accession>
<dbReference type="PROSITE" id="PS50815">
    <property type="entry name" value="HORMA"/>
    <property type="match status" value="1"/>
</dbReference>
<evidence type="ECO:0000313" key="11">
    <source>
        <dbReference type="Proteomes" id="UP000735302"/>
    </source>
</evidence>
<organism evidence="10 11">
    <name type="scientific">Plakobranchus ocellatus</name>
    <dbReference type="NCBI Taxonomy" id="259542"/>
    <lineage>
        <taxon>Eukaryota</taxon>
        <taxon>Metazoa</taxon>
        <taxon>Spiralia</taxon>
        <taxon>Lophotrochozoa</taxon>
        <taxon>Mollusca</taxon>
        <taxon>Gastropoda</taxon>
        <taxon>Heterobranchia</taxon>
        <taxon>Euthyneura</taxon>
        <taxon>Panpulmonata</taxon>
        <taxon>Sacoglossa</taxon>
        <taxon>Placobranchoidea</taxon>
        <taxon>Plakobranchidae</taxon>
        <taxon>Plakobranchus</taxon>
    </lineage>
</organism>
<evidence type="ECO:0000256" key="7">
    <source>
        <dbReference type="ARBA" id="ARBA00068928"/>
    </source>
</evidence>
<comment type="subcellular location">
    <subcellularLocation>
        <location evidence="1">Nucleus</location>
    </subcellularLocation>
</comment>
<dbReference type="PANTHER" id="PTHR11842:SF11">
    <property type="entry name" value="MITOTIC SPINDLE ASSEMBLY CHECKPOINT PROTEIN MAD2A"/>
    <property type="match status" value="1"/>
</dbReference>
<feature type="domain" description="HORMA" evidence="9">
    <location>
        <begin position="50"/>
        <end position="232"/>
    </location>
</feature>
<gene>
    <name evidence="10" type="ORF">PoB_006488900</name>
</gene>
<keyword evidence="6" id="KW-0131">Cell cycle</keyword>